<dbReference type="Proteomes" id="UP000306113">
    <property type="component" value="Unassembled WGS sequence"/>
</dbReference>
<reference evidence="1 2" key="1">
    <citation type="submission" date="2019-04" db="EMBL/GenBank/DDBJ databases">
        <title>Draft genome sequence of Youngimonas vesicularis.</title>
        <authorList>
            <person name="Hameed A."/>
        </authorList>
    </citation>
    <scope>NUCLEOTIDE SEQUENCE [LARGE SCALE GENOMIC DNA]</scope>
    <source>
        <strain evidence="1 2">CC-AMW-E</strain>
    </source>
</reference>
<evidence type="ECO:0000313" key="2">
    <source>
        <dbReference type="Proteomes" id="UP000306113"/>
    </source>
</evidence>
<comment type="caution">
    <text evidence="1">The sequence shown here is derived from an EMBL/GenBank/DDBJ whole genome shotgun (WGS) entry which is preliminary data.</text>
</comment>
<organism evidence="1 2">
    <name type="scientific">Thalassobius vesicularis</name>
    <dbReference type="NCBI Taxonomy" id="1294297"/>
    <lineage>
        <taxon>Bacteria</taxon>
        <taxon>Pseudomonadati</taxon>
        <taxon>Pseudomonadota</taxon>
        <taxon>Alphaproteobacteria</taxon>
        <taxon>Rhodobacterales</taxon>
        <taxon>Roseobacteraceae</taxon>
        <taxon>Thalassovita</taxon>
    </lineage>
</organism>
<dbReference type="AlphaFoldDB" id="A0A4S3M536"/>
<accession>A0A4S3M536</accession>
<keyword evidence="2" id="KW-1185">Reference proteome</keyword>
<name>A0A4S3M536_9RHOB</name>
<protein>
    <recommendedName>
        <fullName evidence="3">DUF3887 domain-containing protein</fullName>
    </recommendedName>
</protein>
<dbReference type="EMBL" id="SSMD01000011">
    <property type="protein sequence ID" value="THD71559.1"/>
    <property type="molecule type" value="Genomic_DNA"/>
</dbReference>
<dbReference type="OrthoDB" id="7868180at2"/>
<sequence length="126" mass="13272">MKTFFKIILGLLALAGVAGVAVVLLTSGARDTARNFVLQATSGQITQAHALLHQELRRQVPLAQLDQMFAGAEPYADVSFSSVEASGGNTTLQGTARTAGGCSSQVAFQMLDDSIISFDITPLCRK</sequence>
<evidence type="ECO:0000313" key="1">
    <source>
        <dbReference type="EMBL" id="THD71559.1"/>
    </source>
</evidence>
<evidence type="ECO:0008006" key="3">
    <source>
        <dbReference type="Google" id="ProtNLM"/>
    </source>
</evidence>
<gene>
    <name evidence="1" type="ORF">E7681_17290</name>
</gene>
<dbReference type="RefSeq" id="WP_136340514.1">
    <property type="nucleotide sequence ID" value="NZ_SSMD01000011.1"/>
</dbReference>
<proteinExistence type="predicted"/>